<dbReference type="SMART" id="SM00228">
    <property type="entry name" value="PDZ"/>
    <property type="match status" value="1"/>
</dbReference>
<dbReference type="SUPFAM" id="SSF50156">
    <property type="entry name" value="PDZ domain-like"/>
    <property type="match status" value="1"/>
</dbReference>
<evidence type="ECO:0000256" key="5">
    <source>
        <dbReference type="SAM" id="Phobius"/>
    </source>
</evidence>
<reference evidence="7" key="1">
    <citation type="submission" date="2020-12" db="EMBL/GenBank/DDBJ databases">
        <title>Antrihabitans popcorni sp. nov. and Antrihabitans auranticaus sp. nov., isolated from a larva cave.</title>
        <authorList>
            <person name="Lee S.D."/>
            <person name="Kim I.S."/>
        </authorList>
    </citation>
    <scope>NUCLEOTIDE SEQUENCE</scope>
    <source>
        <strain evidence="7">YC3-6</strain>
    </source>
</reference>
<dbReference type="InterPro" id="IPR051201">
    <property type="entry name" value="Chloro_Bact_Ser_Proteases"/>
</dbReference>
<dbReference type="GO" id="GO:0004252">
    <property type="term" value="F:serine-type endopeptidase activity"/>
    <property type="evidence" value="ECO:0007669"/>
    <property type="project" value="InterPro"/>
</dbReference>
<evidence type="ECO:0000313" key="7">
    <source>
        <dbReference type="EMBL" id="MBJ8339712.1"/>
    </source>
</evidence>
<dbReference type="PANTHER" id="PTHR43343">
    <property type="entry name" value="PEPTIDASE S12"/>
    <property type="match status" value="1"/>
</dbReference>
<organism evidence="7 8">
    <name type="scientific">Antrihabitans stalagmiti</name>
    <dbReference type="NCBI Taxonomy" id="2799499"/>
    <lineage>
        <taxon>Bacteria</taxon>
        <taxon>Bacillati</taxon>
        <taxon>Actinomycetota</taxon>
        <taxon>Actinomycetes</taxon>
        <taxon>Mycobacteriales</taxon>
        <taxon>Nocardiaceae</taxon>
        <taxon>Antrihabitans</taxon>
    </lineage>
</organism>
<dbReference type="Gene3D" id="2.30.42.10">
    <property type="match status" value="1"/>
</dbReference>
<evidence type="ECO:0000259" key="6">
    <source>
        <dbReference type="SMART" id="SM00228"/>
    </source>
</evidence>
<dbReference type="GO" id="GO:0006508">
    <property type="term" value="P:proteolysis"/>
    <property type="evidence" value="ECO:0007669"/>
    <property type="project" value="UniProtKB-KW"/>
</dbReference>
<evidence type="ECO:0000256" key="3">
    <source>
        <dbReference type="ARBA" id="ARBA00022801"/>
    </source>
</evidence>
<comment type="caution">
    <text evidence="7">The sequence shown here is derived from an EMBL/GenBank/DDBJ whole genome shotgun (WGS) entry which is preliminary data.</text>
</comment>
<keyword evidence="5" id="KW-1133">Transmembrane helix</keyword>
<keyword evidence="2" id="KW-0645">Protease</keyword>
<dbReference type="InterPro" id="IPR009003">
    <property type="entry name" value="Peptidase_S1_PA"/>
</dbReference>
<dbReference type="PRINTS" id="PR00834">
    <property type="entry name" value="PROTEASES2C"/>
</dbReference>
<dbReference type="AlphaFoldDB" id="A0A934NR35"/>
<evidence type="ECO:0000313" key="8">
    <source>
        <dbReference type="Proteomes" id="UP000655868"/>
    </source>
</evidence>
<gene>
    <name evidence="7" type="ORF">JGU71_12525</name>
</gene>
<keyword evidence="5" id="KW-0812">Transmembrane</keyword>
<dbReference type="InterPro" id="IPR036034">
    <property type="entry name" value="PDZ_sf"/>
</dbReference>
<protein>
    <submittedName>
        <fullName evidence="7">Trypsin-like peptidase domain-containing protein</fullName>
    </submittedName>
</protein>
<evidence type="ECO:0000256" key="4">
    <source>
        <dbReference type="SAM" id="MobiDB-lite"/>
    </source>
</evidence>
<dbReference type="PANTHER" id="PTHR43343:SF3">
    <property type="entry name" value="PROTEASE DO-LIKE 8, CHLOROPLASTIC"/>
    <property type="match status" value="1"/>
</dbReference>
<dbReference type="InterPro" id="IPR041489">
    <property type="entry name" value="PDZ_6"/>
</dbReference>
<dbReference type="InterPro" id="IPR001940">
    <property type="entry name" value="Peptidase_S1C"/>
</dbReference>
<feature type="transmembrane region" description="Helical" evidence="5">
    <location>
        <begin position="21"/>
        <end position="40"/>
    </location>
</feature>
<feature type="region of interest" description="Disordered" evidence="4">
    <location>
        <begin position="254"/>
        <end position="273"/>
    </location>
</feature>
<keyword evidence="3" id="KW-0378">Hydrolase</keyword>
<dbReference type="Pfam" id="PF13365">
    <property type="entry name" value="Trypsin_2"/>
    <property type="match status" value="1"/>
</dbReference>
<dbReference type="EMBL" id="JAEMNV010000003">
    <property type="protein sequence ID" value="MBJ8339712.1"/>
    <property type="molecule type" value="Genomic_DNA"/>
</dbReference>
<dbReference type="InterPro" id="IPR043504">
    <property type="entry name" value="Peptidase_S1_PA_chymotrypsin"/>
</dbReference>
<comment type="similarity">
    <text evidence="1">Belongs to the peptidase S1C family.</text>
</comment>
<proteinExistence type="inferred from homology"/>
<dbReference type="SUPFAM" id="SSF50494">
    <property type="entry name" value="Trypsin-like serine proteases"/>
    <property type="match status" value="1"/>
</dbReference>
<sequence>MDESRHEHNRAEPRHYIAKTVTVFALVAALLGFGIVADFWEIDWPGKTTRPHTAAQAVQTSTRAPLPPLDVDAVAGTVNPSLVNINVSVGPLELQGAGSGIVLTGDGQVLTSHHVIKGAVDISVTDVTTGLIYDATTLGYDSTHDIALLQLQNAADLRGARLGNSDDVAVGDEIVAMGNAGGRGGMPTTSPGKTTALDATIVARNESDFSREYLTDLIEVEAAVAPGQSGGALADTTGAVIGMVTAATIPADSDTDAELPAEPPAVVPAPTEPDPDPPLPTMGYAIPINQVLDVVEQINSGRRSDEVHIGPTATLGVLVTTVDDTRPDGTPVVGARVEIAMYGSPAYEAGLVRGDLISAIDGIPVESSKTLREAISARLPGVVITLDITDETGSTRKVDVVLADGPPN</sequence>
<feature type="domain" description="PDZ" evidence="6">
    <location>
        <begin position="313"/>
        <end position="392"/>
    </location>
</feature>
<keyword evidence="5" id="KW-0472">Membrane</keyword>
<name>A0A934NR35_9NOCA</name>
<dbReference type="InterPro" id="IPR001478">
    <property type="entry name" value="PDZ"/>
</dbReference>
<dbReference type="Gene3D" id="2.40.10.10">
    <property type="entry name" value="Trypsin-like serine proteases"/>
    <property type="match status" value="2"/>
</dbReference>
<evidence type="ECO:0000256" key="1">
    <source>
        <dbReference type="ARBA" id="ARBA00010541"/>
    </source>
</evidence>
<accession>A0A934NR35</accession>
<feature type="compositionally biased region" description="Pro residues" evidence="4">
    <location>
        <begin position="261"/>
        <end position="273"/>
    </location>
</feature>
<keyword evidence="8" id="KW-1185">Reference proteome</keyword>
<dbReference type="Pfam" id="PF17820">
    <property type="entry name" value="PDZ_6"/>
    <property type="match status" value="1"/>
</dbReference>
<dbReference type="Proteomes" id="UP000655868">
    <property type="component" value="Unassembled WGS sequence"/>
</dbReference>
<evidence type="ECO:0000256" key="2">
    <source>
        <dbReference type="ARBA" id="ARBA00022670"/>
    </source>
</evidence>
<dbReference type="RefSeq" id="WP_199704429.1">
    <property type="nucleotide sequence ID" value="NZ_JAEMNV010000003.1"/>
</dbReference>